<reference evidence="4" key="2">
    <citation type="submission" date="2017-06" db="EMBL/GenBank/DDBJ databases">
        <authorList>
            <person name="Varghese N."/>
            <person name="Submissions S."/>
        </authorList>
    </citation>
    <scope>NUCLEOTIDE SEQUENCE [LARGE SCALE GENOMIC DNA]</scope>
    <source>
        <strain evidence="4">DSM 26170</strain>
    </source>
</reference>
<name>A0A238UWX6_9RHOB</name>
<reference evidence="2" key="1">
    <citation type="submission" date="2017-06" db="EMBL/GenBank/DDBJ databases">
        <authorList>
            <person name="Kim H.J."/>
            <person name="Triplett B.A."/>
        </authorList>
    </citation>
    <scope>NUCLEOTIDE SEQUENCE [LARGE SCALE GENOMIC DNA]</scope>
    <source>
        <strain evidence="2">DSM 26170</strain>
    </source>
</reference>
<proteinExistence type="predicted"/>
<keyword evidence="1" id="KW-0812">Transmembrane</keyword>
<organism evidence="2 4">
    <name type="scientific">Paracoccus sediminis</name>
    <dbReference type="NCBI Taxonomy" id="1214787"/>
    <lineage>
        <taxon>Bacteria</taxon>
        <taxon>Pseudomonadati</taxon>
        <taxon>Pseudomonadota</taxon>
        <taxon>Alphaproteobacteria</taxon>
        <taxon>Rhodobacterales</taxon>
        <taxon>Paracoccaceae</taxon>
        <taxon>Paracoccus</taxon>
    </lineage>
</organism>
<evidence type="ECO:0000313" key="4">
    <source>
        <dbReference type="Proteomes" id="UP000198409"/>
    </source>
</evidence>
<evidence type="ECO:0000256" key="1">
    <source>
        <dbReference type="SAM" id="Phobius"/>
    </source>
</evidence>
<keyword evidence="5" id="KW-1185">Reference proteome</keyword>
<feature type="transmembrane region" description="Helical" evidence="1">
    <location>
        <begin position="71"/>
        <end position="92"/>
    </location>
</feature>
<evidence type="ECO:0000313" key="2">
    <source>
        <dbReference type="EMBL" id="SNR26364.1"/>
    </source>
</evidence>
<dbReference type="OrthoDB" id="8371734at2"/>
<dbReference type="Proteomes" id="UP000292859">
    <property type="component" value="Unassembled WGS sequence"/>
</dbReference>
<evidence type="ECO:0000313" key="3">
    <source>
        <dbReference type="EMBL" id="TBN52726.1"/>
    </source>
</evidence>
<dbReference type="EMBL" id="SIRL01000001">
    <property type="protein sequence ID" value="TBN52726.1"/>
    <property type="molecule type" value="Genomic_DNA"/>
</dbReference>
<dbReference type="EMBL" id="FZNM01000001">
    <property type="protein sequence ID" value="SNR26364.1"/>
    <property type="molecule type" value="Genomic_DNA"/>
</dbReference>
<dbReference type="Proteomes" id="UP000198409">
    <property type="component" value="Unassembled WGS sequence"/>
</dbReference>
<gene>
    <name evidence="3" type="ORF">EYF88_00515</name>
    <name evidence="2" type="ORF">SAMN06265378_101517</name>
</gene>
<keyword evidence="1" id="KW-0472">Membrane</keyword>
<dbReference type="RefSeq" id="WP_089386595.1">
    <property type="nucleotide sequence ID" value="NZ_FZNM01000001.1"/>
</dbReference>
<evidence type="ECO:0000313" key="5">
    <source>
        <dbReference type="Proteomes" id="UP000292859"/>
    </source>
</evidence>
<keyword evidence="1" id="KW-1133">Transmembrane helix</keyword>
<protein>
    <submittedName>
        <fullName evidence="2">Uncharacterized protein</fullName>
    </submittedName>
</protein>
<accession>A0A238UWX6</accession>
<feature type="transmembrane region" description="Helical" evidence="1">
    <location>
        <begin position="36"/>
        <end position="59"/>
    </location>
</feature>
<sequence>MIQIVRIILGFVLWSGFFLLIYGAQATGCAIGIDPARLRLVLIAALGLGVVAGVWPIVLARRHASPLSNSALLASYAALGATVLVFSGVLWMKLC</sequence>
<reference evidence="3 5" key="3">
    <citation type="submission" date="2019-02" db="EMBL/GenBank/DDBJ databases">
        <authorList>
            <person name="Zhang G."/>
        </authorList>
    </citation>
    <scope>NUCLEOTIDE SEQUENCE [LARGE SCALE GENOMIC DNA]</scope>
    <source>
        <strain evidence="3 5">CMB17</strain>
    </source>
</reference>
<dbReference type="AlphaFoldDB" id="A0A238UWX6"/>